<feature type="transmembrane region" description="Helical" evidence="1">
    <location>
        <begin position="510"/>
        <end position="530"/>
    </location>
</feature>
<evidence type="ECO:0000313" key="4">
    <source>
        <dbReference type="Proteomes" id="UP001225646"/>
    </source>
</evidence>
<dbReference type="NCBIfam" id="TIGR02123">
    <property type="entry name" value="TRAP_fused"/>
    <property type="match status" value="1"/>
</dbReference>
<feature type="transmembrane region" description="Helical" evidence="1">
    <location>
        <begin position="149"/>
        <end position="169"/>
    </location>
</feature>
<feature type="transmembrane region" description="Helical" evidence="1">
    <location>
        <begin position="318"/>
        <end position="339"/>
    </location>
</feature>
<feature type="transmembrane region" description="Helical" evidence="1">
    <location>
        <begin position="542"/>
        <end position="561"/>
    </location>
</feature>
<feature type="transmembrane region" description="Helical" evidence="1">
    <location>
        <begin position="387"/>
        <end position="403"/>
    </location>
</feature>
<keyword evidence="1" id="KW-1133">Transmembrane helix</keyword>
<proteinExistence type="predicted"/>
<keyword evidence="1" id="KW-0472">Membrane</keyword>
<dbReference type="PANTHER" id="PTHR43849:SF2">
    <property type="entry name" value="BLL3936 PROTEIN"/>
    <property type="match status" value="1"/>
</dbReference>
<feature type="transmembrane region" description="Helical" evidence="1">
    <location>
        <begin position="189"/>
        <end position="215"/>
    </location>
</feature>
<comment type="caution">
    <text evidence="3">The sequence shown here is derived from an EMBL/GenBank/DDBJ whole genome shotgun (WGS) entry which is preliminary data.</text>
</comment>
<dbReference type="PANTHER" id="PTHR43849">
    <property type="entry name" value="BLL3936 PROTEIN"/>
    <property type="match status" value="1"/>
</dbReference>
<feature type="transmembrane region" description="Helical" evidence="1">
    <location>
        <begin position="38"/>
        <end position="57"/>
    </location>
</feature>
<dbReference type="Pfam" id="PF06808">
    <property type="entry name" value="DctM"/>
    <property type="match status" value="1"/>
</dbReference>
<feature type="transmembrane region" description="Helical" evidence="1">
    <location>
        <begin position="459"/>
        <end position="477"/>
    </location>
</feature>
<feature type="transmembrane region" description="Helical" evidence="1">
    <location>
        <begin position="124"/>
        <end position="142"/>
    </location>
</feature>
<feature type="transmembrane region" description="Helical" evidence="1">
    <location>
        <begin position="93"/>
        <end position="112"/>
    </location>
</feature>
<feature type="transmembrane region" description="Helical" evidence="1">
    <location>
        <begin position="484"/>
        <end position="504"/>
    </location>
</feature>
<feature type="transmembrane region" description="Helical" evidence="1">
    <location>
        <begin position="281"/>
        <end position="306"/>
    </location>
</feature>
<accession>A0ABT9VMM6</accession>
<feature type="transmembrane region" description="Helical" evidence="1">
    <location>
        <begin position="69"/>
        <end position="86"/>
    </location>
</feature>
<feature type="transmembrane region" description="Helical" evidence="1">
    <location>
        <begin position="360"/>
        <end position="381"/>
    </location>
</feature>
<reference evidence="3 4" key="1">
    <citation type="submission" date="2023-07" db="EMBL/GenBank/DDBJ databases">
        <title>Genomic Encyclopedia of Type Strains, Phase IV (KMG-IV): sequencing the most valuable type-strain genomes for metagenomic binning, comparative biology and taxonomic classification.</title>
        <authorList>
            <person name="Goeker M."/>
        </authorList>
    </citation>
    <scope>NUCLEOTIDE SEQUENCE [LARGE SCALE GENOMIC DNA]</scope>
    <source>
        <strain evidence="3 4">DSM 19092</strain>
    </source>
</reference>
<evidence type="ECO:0000313" key="3">
    <source>
        <dbReference type="EMBL" id="MDQ0162139.1"/>
    </source>
</evidence>
<dbReference type="EMBL" id="JAUSTR010000003">
    <property type="protein sequence ID" value="MDQ0162139.1"/>
    <property type="molecule type" value="Genomic_DNA"/>
</dbReference>
<gene>
    <name evidence="3" type="ORF">J2S06_001215</name>
</gene>
<organism evidence="3 4">
    <name type="scientific">Aeribacillus alveayuensis</name>
    <dbReference type="NCBI Taxonomy" id="279215"/>
    <lineage>
        <taxon>Bacteria</taxon>
        <taxon>Bacillati</taxon>
        <taxon>Bacillota</taxon>
        <taxon>Bacilli</taxon>
        <taxon>Bacillales</taxon>
        <taxon>Bacillaceae</taxon>
        <taxon>Aeribacillus</taxon>
    </lineage>
</organism>
<feature type="domain" description="TRAP C4-dicarboxylate transport system permease DctM subunit" evidence="2">
    <location>
        <begin position="135"/>
        <end position="568"/>
    </location>
</feature>
<name>A0ABT9VMM6_9BACI</name>
<dbReference type="RefSeq" id="WP_419151667.1">
    <property type="nucleotide sequence ID" value="NZ_JAUSTR010000003.1"/>
</dbReference>
<keyword evidence="1" id="KW-0812">Transmembrane</keyword>
<evidence type="ECO:0000259" key="2">
    <source>
        <dbReference type="Pfam" id="PF06808"/>
    </source>
</evidence>
<feature type="transmembrane region" description="Helical" evidence="1">
    <location>
        <begin position="609"/>
        <end position="637"/>
    </location>
</feature>
<evidence type="ECO:0000256" key="1">
    <source>
        <dbReference type="SAM" id="Phobius"/>
    </source>
</evidence>
<dbReference type="InterPro" id="IPR010656">
    <property type="entry name" value="DctM"/>
</dbReference>
<feature type="transmembrane region" description="Helical" evidence="1">
    <location>
        <begin position="424"/>
        <end position="447"/>
    </location>
</feature>
<sequence>MNKAQIELEKIDTVIEEKQTYIEQVWHSRHKRWNKSRFFMLAISLIAIGMSIFHIYTAGFGTLPSWEQRSIHVVWALLLIFLLYPFRKGKRFGIVDIFFVLATICVGAYILFGAEVIQSRQGNVNTNDIIFGTVLIALVLEATRRTNGILMMLIGLFFIIYIFFGRYFPGILAHPGARYGKMIDQMFNSTLGIFSSPIYVSSTILVLFVVFGSFLMKSGGGQFFTNFAFGTFGHKTGGPALSAVGASALVSTITGNGAANAAITGSFTIPLMKKLGYSKKFAAAVEAVASQGGQIMPPIMGASVFIMAEATGIPYIKLALYACIPAVIYFLIAGFIVYFHAKRLKLSGIPKELLPDPKKILVKEGYMFLPIFFIIAFMIIGYSPMKAGFYAIFITIILSWIRKETRMNWLRILAALEDGVRGSLAVISACATAGIIVGAVSLTGLGLNFSRFMIELANGQLFILLIFISIASIILGMGMPTVSAYVILSVLGVPALVDAGVNLIAAHMFVFYFGVLSGLTPPVAITAYTTASIAEAHPNKTALYAIRIGVGGFIIPFIFVYNPELLLQSDNNFKIMTAIVSALFSCYIFSAAIEKYLTTKINHFQRIILFISASILVVPGVMTDIFGFVLFFLVYFWNKKSYYTTNSKEFNITNQ</sequence>
<feature type="transmembrane region" description="Helical" evidence="1">
    <location>
        <begin position="573"/>
        <end position="597"/>
    </location>
</feature>
<dbReference type="Proteomes" id="UP001225646">
    <property type="component" value="Unassembled WGS sequence"/>
</dbReference>
<protein>
    <submittedName>
        <fullName evidence="3">TRAP transporter 4TM/12TM fusion protein</fullName>
    </submittedName>
</protein>
<dbReference type="InterPro" id="IPR011853">
    <property type="entry name" value="TRAP_DctM-Dct_fused"/>
</dbReference>
<keyword evidence="4" id="KW-1185">Reference proteome</keyword>